<evidence type="ECO:0008006" key="3">
    <source>
        <dbReference type="Google" id="ProtNLM"/>
    </source>
</evidence>
<evidence type="ECO:0000313" key="1">
    <source>
        <dbReference type="EMBL" id="OWV09876.1"/>
    </source>
</evidence>
<gene>
    <name evidence="1" type="ORF">B5D80_08545</name>
</gene>
<evidence type="ECO:0000313" key="2">
    <source>
        <dbReference type="Proteomes" id="UP000197174"/>
    </source>
</evidence>
<sequence length="225" mass="24769">MDAFHERLARTGLAAARRYGFALAGGYAVQAAGMLERPSEDVDLFTAWDRRDEFGTAVSAVVDAYRDDGLTVDIERQYDTFARLTVADGDRAAKVELGVDWRANEPILMTIGPVLHPDDAVANKMSALYGRAFARDFVDIDAALRSGRYTREALLHLAHRADRGFDRRVFAEALGQASLLDPDDFARYGVTGRALDDLQSRFASWRGGLLDEQRPPSDEAAGPSE</sequence>
<organism evidence="1 2">
    <name type="scientific">Micromonospora wenchangensis</name>
    <dbReference type="NCBI Taxonomy" id="1185415"/>
    <lineage>
        <taxon>Bacteria</taxon>
        <taxon>Bacillati</taxon>
        <taxon>Actinomycetota</taxon>
        <taxon>Actinomycetes</taxon>
        <taxon>Micromonosporales</taxon>
        <taxon>Micromonosporaceae</taxon>
        <taxon>Micromonospora</taxon>
    </lineage>
</organism>
<comment type="caution">
    <text evidence="1">The sequence shown here is derived from an EMBL/GenBank/DDBJ whole genome shotgun (WGS) entry which is preliminary data.</text>
</comment>
<protein>
    <recommendedName>
        <fullName evidence="3">Nucleotidyl transferase AbiEii/AbiGii toxin family protein</fullName>
    </recommendedName>
</protein>
<dbReference type="OrthoDB" id="3870258at2"/>
<proteinExistence type="predicted"/>
<name>A0A246RQ28_9ACTN</name>
<accession>A0A246RQ28</accession>
<reference evidence="1 2" key="1">
    <citation type="submission" date="2017-03" db="EMBL/GenBank/DDBJ databases">
        <title>Whole genome sequence of Micromonospora wenchangensis, isolated from mangrove soil.</title>
        <authorList>
            <person name="Yang H."/>
        </authorList>
    </citation>
    <scope>NUCLEOTIDE SEQUENCE [LARGE SCALE GENOMIC DNA]</scope>
    <source>
        <strain evidence="1 2">CCTCC AA 2012002</strain>
    </source>
</reference>
<dbReference type="Pfam" id="PF08843">
    <property type="entry name" value="AbiEii"/>
    <property type="match status" value="1"/>
</dbReference>
<dbReference type="EMBL" id="MZMV01000010">
    <property type="protein sequence ID" value="OWV09876.1"/>
    <property type="molecule type" value="Genomic_DNA"/>
</dbReference>
<dbReference type="InterPro" id="IPR014942">
    <property type="entry name" value="AbiEii"/>
</dbReference>
<keyword evidence="2" id="KW-1185">Reference proteome</keyword>
<dbReference type="AlphaFoldDB" id="A0A246RQ28"/>
<dbReference type="Proteomes" id="UP000197174">
    <property type="component" value="Unassembled WGS sequence"/>
</dbReference>
<dbReference type="RefSeq" id="WP_088643237.1">
    <property type="nucleotide sequence ID" value="NZ_MZMV01000010.1"/>
</dbReference>